<protein>
    <recommendedName>
        <fullName evidence="4">Myb-like domain-containing protein</fullName>
    </recommendedName>
</protein>
<feature type="region of interest" description="Disordered" evidence="1">
    <location>
        <begin position="87"/>
        <end position="116"/>
    </location>
</feature>
<feature type="compositionally biased region" description="Polar residues" evidence="1">
    <location>
        <begin position="18"/>
        <end position="28"/>
    </location>
</feature>
<comment type="caution">
    <text evidence="2">The sequence shown here is derived from an EMBL/GenBank/DDBJ whole genome shotgun (WGS) entry which is preliminary data.</text>
</comment>
<dbReference type="OrthoDB" id="552191at2759"/>
<gene>
    <name evidence="2" type="ORF">Ahy_Scaffold1g107456</name>
</gene>
<sequence length="427" mass="48130">MPQKKDATITHQPRRSSRFLQENNDQLPPTTPRRSPRFLSHNPTTPIASKLKDSSKKPSNQRKPIESCSRNTRGCTTLLRRSPRFVEGEVSTATYQNDGKESRNDKPSVSEAKVEKKHVVCGIASVEVSDVRKNEGGEKAKRKKRKRGKETAEGWAKEQELALQRAFFSVKPSPHFWKNVSKMVPGKSQQDCFDRIHGDHMTPPQLPPRSRARTVKSSPIQQFSISASELLKPTDKKVRRPNILKPKNCITQKSVEKLLQHRLQVDQGRRGDIFSILEPNIDFSSHASQPSAALSTPTKQKENQVLLQSCTETSSSSHKKKQSLSRFSGSHVTNLVSPPVLKQVKNKGMHEKYINQLRRREARRIANSARLQIPVPGKIIQKGDVVKAAKVALASEARDAINKFQQSQVNFMDNTFCSDEENIDDNV</sequence>
<dbReference type="Gene3D" id="1.10.10.60">
    <property type="entry name" value="Homeodomain-like"/>
    <property type="match status" value="1"/>
</dbReference>
<organism evidence="2 3">
    <name type="scientific">Arachis hypogaea</name>
    <name type="common">Peanut</name>
    <dbReference type="NCBI Taxonomy" id="3818"/>
    <lineage>
        <taxon>Eukaryota</taxon>
        <taxon>Viridiplantae</taxon>
        <taxon>Streptophyta</taxon>
        <taxon>Embryophyta</taxon>
        <taxon>Tracheophyta</taxon>
        <taxon>Spermatophyta</taxon>
        <taxon>Magnoliopsida</taxon>
        <taxon>eudicotyledons</taxon>
        <taxon>Gunneridae</taxon>
        <taxon>Pentapetalae</taxon>
        <taxon>rosids</taxon>
        <taxon>fabids</taxon>
        <taxon>Fabales</taxon>
        <taxon>Fabaceae</taxon>
        <taxon>Papilionoideae</taxon>
        <taxon>50 kb inversion clade</taxon>
        <taxon>dalbergioids sensu lato</taxon>
        <taxon>Dalbergieae</taxon>
        <taxon>Pterocarpus clade</taxon>
        <taxon>Arachis</taxon>
    </lineage>
</organism>
<proteinExistence type="predicted"/>
<reference evidence="2 3" key="1">
    <citation type="submission" date="2019-01" db="EMBL/GenBank/DDBJ databases">
        <title>Sequencing of cultivated peanut Arachis hypogaea provides insights into genome evolution and oil improvement.</title>
        <authorList>
            <person name="Chen X."/>
        </authorList>
    </citation>
    <scope>NUCLEOTIDE SEQUENCE [LARGE SCALE GENOMIC DNA]</scope>
    <source>
        <strain evidence="3">cv. Fuhuasheng</strain>
        <tissue evidence="2">Leaves</tissue>
    </source>
</reference>
<dbReference type="PANTHER" id="PTHR14000:SF17">
    <property type="entry name" value="MYB-LIKE DOMAIN-CONTAINING PROTEIN"/>
    <property type="match status" value="1"/>
</dbReference>
<evidence type="ECO:0000256" key="1">
    <source>
        <dbReference type="SAM" id="MobiDB-lite"/>
    </source>
</evidence>
<dbReference type="Proteomes" id="UP000289738">
    <property type="component" value="Unassembled WGS sequence"/>
</dbReference>
<evidence type="ECO:0000313" key="3">
    <source>
        <dbReference type="Proteomes" id="UP000289738"/>
    </source>
</evidence>
<dbReference type="STRING" id="3818.A0A444WVX0"/>
<feature type="region of interest" description="Disordered" evidence="1">
    <location>
        <begin position="134"/>
        <end position="153"/>
    </location>
</feature>
<name>A0A444WVX0_ARAHY</name>
<dbReference type="Gramene" id="arahy.Tifrunner.gnm2.ann2.Ah05g007200.1">
    <property type="protein sequence ID" value="arahy.Tifrunner.gnm2.ann2.Ah05g007200.1-CDS"/>
    <property type="gene ID" value="arahy.Tifrunner.gnm2.ann2.Ah05g007200"/>
</dbReference>
<feature type="compositionally biased region" description="Polar residues" evidence="1">
    <location>
        <begin position="57"/>
        <end position="74"/>
    </location>
</feature>
<feature type="region of interest" description="Disordered" evidence="1">
    <location>
        <begin position="1"/>
        <end position="74"/>
    </location>
</feature>
<evidence type="ECO:0000313" key="2">
    <source>
        <dbReference type="EMBL" id="RYQ81564.1"/>
    </source>
</evidence>
<dbReference type="PANTHER" id="PTHR14000">
    <property type="entry name" value="FINGER CCCH DOMAIN PROTEIN, PUTATIVE (DUF3755)-RELATED"/>
    <property type="match status" value="1"/>
</dbReference>
<dbReference type="EMBL" id="SDMP01000021">
    <property type="protein sequence ID" value="RYQ81564.1"/>
    <property type="molecule type" value="Genomic_DNA"/>
</dbReference>
<dbReference type="AlphaFoldDB" id="A0A444WVX0"/>
<accession>A0A444WVX0</accession>
<feature type="compositionally biased region" description="Basic and acidic residues" evidence="1">
    <location>
        <begin position="98"/>
        <end position="116"/>
    </location>
</feature>
<keyword evidence="3" id="KW-1185">Reference proteome</keyword>
<evidence type="ECO:0008006" key="4">
    <source>
        <dbReference type="Google" id="ProtNLM"/>
    </source>
</evidence>
<dbReference type="SMR" id="A0A444WVX0"/>
<feature type="region of interest" description="Disordered" evidence="1">
    <location>
        <begin position="310"/>
        <end position="329"/>
    </location>
</feature>
<dbReference type="Gramene" id="arahy.Tifrunner.gnm2.ann2.Ah15g007200.1">
    <property type="protein sequence ID" value="arahy.Tifrunner.gnm2.ann2.Ah15g007200.1-CDS"/>
    <property type="gene ID" value="arahy.Tifrunner.gnm2.ann2.Ah15g007200"/>
</dbReference>